<accession>A0ACB7UCF6</accession>
<sequence>MLVICRVTLIQSIFEPICYQTRAMFIAWELFSWRKLWYWRKLE</sequence>
<gene>
    <name evidence="1" type="ORF">IHE45_17G055400</name>
</gene>
<protein>
    <submittedName>
        <fullName evidence="1">Uncharacterized protein</fullName>
    </submittedName>
</protein>
<dbReference type="EMBL" id="CM037027">
    <property type="protein sequence ID" value="KAH7657972.1"/>
    <property type="molecule type" value="Genomic_DNA"/>
</dbReference>
<reference evidence="2" key="1">
    <citation type="journal article" date="2022" name="Nat. Commun.">
        <title>Chromosome evolution and the genetic basis of agronomically important traits in greater yam.</title>
        <authorList>
            <person name="Bredeson J.V."/>
            <person name="Lyons J.B."/>
            <person name="Oniyinde I.O."/>
            <person name="Okereke N.R."/>
            <person name="Kolade O."/>
            <person name="Nnabue I."/>
            <person name="Nwadili C.O."/>
            <person name="Hribova E."/>
            <person name="Parker M."/>
            <person name="Nwogha J."/>
            <person name="Shu S."/>
            <person name="Carlson J."/>
            <person name="Kariba R."/>
            <person name="Muthemba S."/>
            <person name="Knop K."/>
            <person name="Barton G.J."/>
            <person name="Sherwood A.V."/>
            <person name="Lopez-Montes A."/>
            <person name="Asiedu R."/>
            <person name="Jamnadass R."/>
            <person name="Muchugi A."/>
            <person name="Goodstein D."/>
            <person name="Egesi C.N."/>
            <person name="Featherston J."/>
            <person name="Asfaw A."/>
            <person name="Simpson G.G."/>
            <person name="Dolezel J."/>
            <person name="Hendre P.S."/>
            <person name="Van Deynze A."/>
            <person name="Kumar P.L."/>
            <person name="Obidiegwu J.E."/>
            <person name="Bhattacharjee R."/>
            <person name="Rokhsar D.S."/>
        </authorList>
    </citation>
    <scope>NUCLEOTIDE SEQUENCE [LARGE SCALE GENOMIC DNA]</scope>
    <source>
        <strain evidence="2">cv. TDa95/00328</strain>
    </source>
</reference>
<evidence type="ECO:0000313" key="2">
    <source>
        <dbReference type="Proteomes" id="UP000827976"/>
    </source>
</evidence>
<evidence type="ECO:0000313" key="1">
    <source>
        <dbReference type="EMBL" id="KAH7657972.1"/>
    </source>
</evidence>
<organism evidence="1 2">
    <name type="scientific">Dioscorea alata</name>
    <name type="common">Purple yam</name>
    <dbReference type="NCBI Taxonomy" id="55571"/>
    <lineage>
        <taxon>Eukaryota</taxon>
        <taxon>Viridiplantae</taxon>
        <taxon>Streptophyta</taxon>
        <taxon>Embryophyta</taxon>
        <taxon>Tracheophyta</taxon>
        <taxon>Spermatophyta</taxon>
        <taxon>Magnoliopsida</taxon>
        <taxon>Liliopsida</taxon>
        <taxon>Dioscoreales</taxon>
        <taxon>Dioscoreaceae</taxon>
        <taxon>Dioscorea</taxon>
    </lineage>
</organism>
<comment type="caution">
    <text evidence="1">The sequence shown here is derived from an EMBL/GenBank/DDBJ whole genome shotgun (WGS) entry which is preliminary data.</text>
</comment>
<keyword evidence="2" id="KW-1185">Reference proteome</keyword>
<name>A0ACB7UCF6_DIOAL</name>
<dbReference type="Proteomes" id="UP000827976">
    <property type="component" value="Chromosome 17"/>
</dbReference>
<proteinExistence type="predicted"/>